<proteinExistence type="predicted"/>
<accession>A0A8H7ZQ78</accession>
<evidence type="ECO:0000313" key="2">
    <source>
        <dbReference type="EMBL" id="KAG5457381.1"/>
    </source>
</evidence>
<gene>
    <name evidence="2" type="ORF">BJ554DRAFT_2622</name>
</gene>
<feature type="region of interest" description="Disordered" evidence="1">
    <location>
        <begin position="222"/>
        <end position="270"/>
    </location>
</feature>
<organism evidence="2 3">
    <name type="scientific">Olpidium bornovanus</name>
    <dbReference type="NCBI Taxonomy" id="278681"/>
    <lineage>
        <taxon>Eukaryota</taxon>
        <taxon>Fungi</taxon>
        <taxon>Fungi incertae sedis</taxon>
        <taxon>Olpidiomycota</taxon>
        <taxon>Olpidiomycotina</taxon>
        <taxon>Olpidiomycetes</taxon>
        <taxon>Olpidiales</taxon>
        <taxon>Olpidiaceae</taxon>
        <taxon>Olpidium</taxon>
    </lineage>
</organism>
<dbReference type="AlphaFoldDB" id="A0A8H7ZQ78"/>
<feature type="compositionally biased region" description="Basic and acidic residues" evidence="1">
    <location>
        <begin position="259"/>
        <end position="270"/>
    </location>
</feature>
<protein>
    <submittedName>
        <fullName evidence="2">Uncharacterized protein</fullName>
    </submittedName>
</protein>
<dbReference type="EMBL" id="JAEFCI010010171">
    <property type="protein sequence ID" value="KAG5457381.1"/>
    <property type="molecule type" value="Genomic_DNA"/>
</dbReference>
<evidence type="ECO:0000313" key="3">
    <source>
        <dbReference type="Proteomes" id="UP000673691"/>
    </source>
</evidence>
<evidence type="ECO:0000256" key="1">
    <source>
        <dbReference type="SAM" id="MobiDB-lite"/>
    </source>
</evidence>
<sequence length="270" mass="28622">MPSMPPASVPGQTALSWFPLTGRSASDREAIKGLYANVPKYSGNVAPSRSATIHPSLNYTCGARAFPQGGACHGFSPFKSAIAGSNYSLFSASWWGTLPRGPDLWIGSAAIRPDAWCLDALQPDCFLIRLRSALQSTSTKTGALAANTGAPTAIAGALIGTSAEASGSPGCAPMCLPVRLPKLMRPPVCFLISDVLFDEPSPGKLCGLPGVGHQMNSHFHLTKENQNNPHDDDDEDDATKDHVSQSGHSFVHSQPRLRWKAEEASDQKSL</sequence>
<keyword evidence="3" id="KW-1185">Reference proteome</keyword>
<reference evidence="2 3" key="1">
    <citation type="journal article" name="Sci. Rep.">
        <title>Genome-scale phylogenetic analyses confirm Olpidium as the closest living zoosporic fungus to the non-flagellated, terrestrial fungi.</title>
        <authorList>
            <person name="Chang Y."/>
            <person name="Rochon D."/>
            <person name="Sekimoto S."/>
            <person name="Wang Y."/>
            <person name="Chovatia M."/>
            <person name="Sandor L."/>
            <person name="Salamov A."/>
            <person name="Grigoriev I.V."/>
            <person name="Stajich J.E."/>
            <person name="Spatafora J.W."/>
        </authorList>
    </citation>
    <scope>NUCLEOTIDE SEQUENCE [LARGE SCALE GENOMIC DNA]</scope>
    <source>
        <strain evidence="2">S191</strain>
    </source>
</reference>
<comment type="caution">
    <text evidence="2">The sequence shown here is derived from an EMBL/GenBank/DDBJ whole genome shotgun (WGS) entry which is preliminary data.</text>
</comment>
<dbReference type="Proteomes" id="UP000673691">
    <property type="component" value="Unassembled WGS sequence"/>
</dbReference>
<name>A0A8H7ZQ78_9FUNG</name>